<proteinExistence type="predicted"/>
<evidence type="ECO:0000313" key="4">
    <source>
        <dbReference type="Proteomes" id="UP000700706"/>
    </source>
</evidence>
<name>A0A952KKX8_9PROT</name>
<feature type="non-terminal residue" evidence="3">
    <location>
        <position position="88"/>
    </location>
</feature>
<dbReference type="Gene3D" id="3.50.50.60">
    <property type="entry name" value="FAD/NAD(P)-binding domain"/>
    <property type="match status" value="1"/>
</dbReference>
<organism evidence="3 4">
    <name type="scientific">Inquilinus limosus</name>
    <dbReference type="NCBI Taxonomy" id="171674"/>
    <lineage>
        <taxon>Bacteria</taxon>
        <taxon>Pseudomonadati</taxon>
        <taxon>Pseudomonadota</taxon>
        <taxon>Alphaproteobacteria</taxon>
        <taxon>Rhodospirillales</taxon>
        <taxon>Rhodospirillaceae</taxon>
        <taxon>Inquilinus</taxon>
    </lineage>
</organism>
<dbReference type="GO" id="GO:0016491">
    <property type="term" value="F:oxidoreductase activity"/>
    <property type="evidence" value="ECO:0007669"/>
    <property type="project" value="UniProtKB-KW"/>
</dbReference>
<gene>
    <name evidence="3" type="ORF">JF625_13280</name>
</gene>
<accession>A0A952KKX8</accession>
<dbReference type="SUPFAM" id="SSF51905">
    <property type="entry name" value="FAD/NAD(P)-binding domain"/>
    <property type="match status" value="1"/>
</dbReference>
<sequence length="88" mass="8986">MTGVPIPSFLQADSVGPTPLRGTRPRVAIIGAGVNGLAIGWRLARAGCPVDVYDRGPVGREASWAAAGMLAAGLEAEPGEEALFGLCR</sequence>
<dbReference type="EMBL" id="JAEKLZ010000199">
    <property type="protein sequence ID" value="MBW8726114.1"/>
    <property type="molecule type" value="Genomic_DNA"/>
</dbReference>
<dbReference type="Pfam" id="PF01266">
    <property type="entry name" value="DAO"/>
    <property type="match status" value="1"/>
</dbReference>
<dbReference type="Proteomes" id="UP000700706">
    <property type="component" value="Unassembled WGS sequence"/>
</dbReference>
<feature type="domain" description="FAD dependent oxidoreductase" evidence="2">
    <location>
        <begin position="26"/>
        <end position="87"/>
    </location>
</feature>
<protein>
    <submittedName>
        <fullName evidence="3">FAD-dependent oxidoreductase</fullName>
    </submittedName>
</protein>
<evidence type="ECO:0000256" key="1">
    <source>
        <dbReference type="ARBA" id="ARBA00023002"/>
    </source>
</evidence>
<dbReference type="AlphaFoldDB" id="A0A952KKX8"/>
<evidence type="ECO:0000259" key="2">
    <source>
        <dbReference type="Pfam" id="PF01266"/>
    </source>
</evidence>
<evidence type="ECO:0000313" key="3">
    <source>
        <dbReference type="EMBL" id="MBW8726114.1"/>
    </source>
</evidence>
<comment type="caution">
    <text evidence="3">The sequence shown here is derived from an EMBL/GenBank/DDBJ whole genome shotgun (WGS) entry which is preliminary data.</text>
</comment>
<reference evidence="3" key="1">
    <citation type="submission" date="2020-06" db="EMBL/GenBank/DDBJ databases">
        <title>Stable isotope informed genome-resolved metagenomics uncovers potential trophic interactions in rhizosphere soil.</title>
        <authorList>
            <person name="Starr E.P."/>
            <person name="Shi S."/>
            <person name="Blazewicz S.J."/>
            <person name="Koch B.J."/>
            <person name="Probst A.J."/>
            <person name="Hungate B.A."/>
            <person name="Pett-Ridge J."/>
            <person name="Firestone M.K."/>
            <person name="Banfield J.F."/>
        </authorList>
    </citation>
    <scope>NUCLEOTIDE SEQUENCE</scope>
    <source>
        <strain evidence="3">YM_69_17</strain>
    </source>
</reference>
<keyword evidence="1" id="KW-0560">Oxidoreductase</keyword>
<dbReference type="InterPro" id="IPR006076">
    <property type="entry name" value="FAD-dep_OxRdtase"/>
</dbReference>
<dbReference type="InterPro" id="IPR036188">
    <property type="entry name" value="FAD/NAD-bd_sf"/>
</dbReference>